<accession>A0A0V8GHI8</accession>
<evidence type="ECO:0000313" key="2">
    <source>
        <dbReference type="Proteomes" id="UP000053797"/>
    </source>
</evidence>
<evidence type="ECO:0000313" key="1">
    <source>
        <dbReference type="EMBL" id="KSU49615.1"/>
    </source>
</evidence>
<sequence length="173" mass="20269">MSLLDKLLQEPAVSEVPRLHSALLAKERGLRKAWLLHMEGFIEEADTWYFERQRTFVSGSLTTCEGETDASVLLIHPLKERFLKPILNQWMKELPDDVRADCWYGLFFNEDDRFIYLQEAIIGGGRREKLAIETMIDHHLYGLWYSFHHLDEDLYLGEIEEDAATLTEAWLLI</sequence>
<protein>
    <submittedName>
        <fullName evidence="1">Uncharacterized protein</fullName>
    </submittedName>
</protein>
<name>A0A0V8GHI8_9BACL</name>
<organism evidence="1 2">
    <name type="scientific">Exiguobacterium indicum</name>
    <dbReference type="NCBI Taxonomy" id="296995"/>
    <lineage>
        <taxon>Bacteria</taxon>
        <taxon>Bacillati</taxon>
        <taxon>Bacillota</taxon>
        <taxon>Bacilli</taxon>
        <taxon>Bacillales</taxon>
        <taxon>Bacillales Family XII. Incertae Sedis</taxon>
        <taxon>Exiguobacterium</taxon>
    </lineage>
</organism>
<dbReference type="EMBL" id="LNQL01000002">
    <property type="protein sequence ID" value="KSU49615.1"/>
    <property type="molecule type" value="Genomic_DNA"/>
</dbReference>
<proteinExistence type="predicted"/>
<dbReference type="AlphaFoldDB" id="A0A0V8GHI8"/>
<gene>
    <name evidence="1" type="ORF">AS033_09660</name>
</gene>
<dbReference type="Proteomes" id="UP000053797">
    <property type="component" value="Unassembled WGS sequence"/>
</dbReference>
<reference evidence="1 2" key="1">
    <citation type="journal article" date="2015" name="Int. J. Syst. Evol. Microbiol.">
        <title>Exiguobacterium enclense sp. nov., isolated from sediment.</title>
        <authorList>
            <person name="Dastager S.G."/>
            <person name="Mawlankar R."/>
            <person name="Sonalkar V.V."/>
            <person name="Thorat M.N."/>
            <person name="Mual P."/>
            <person name="Verma A."/>
            <person name="Krishnamurthi S."/>
            <person name="Tang S.K."/>
            <person name="Li W.J."/>
        </authorList>
    </citation>
    <scope>NUCLEOTIDE SEQUENCE [LARGE SCALE GENOMIC DNA]</scope>
    <source>
        <strain evidence="1 2">NIO-1109</strain>
    </source>
</reference>
<comment type="caution">
    <text evidence="1">The sequence shown here is derived from an EMBL/GenBank/DDBJ whole genome shotgun (WGS) entry which is preliminary data.</text>
</comment>
<dbReference type="RefSeq" id="WP_058265345.1">
    <property type="nucleotide sequence ID" value="NZ_FMYN01000002.1"/>
</dbReference>
<dbReference type="OrthoDB" id="2919307at2"/>